<feature type="signal peptide" evidence="1">
    <location>
        <begin position="1"/>
        <end position="18"/>
    </location>
</feature>
<name>A0ABY0VL42_9PSED</name>
<keyword evidence="1" id="KW-0732">Signal</keyword>
<dbReference type="Proteomes" id="UP000182058">
    <property type="component" value="Chromosome I"/>
</dbReference>
<dbReference type="EMBL" id="LT629795">
    <property type="protein sequence ID" value="SDU38307.1"/>
    <property type="molecule type" value="Genomic_DNA"/>
</dbReference>
<organism evidence="2 3">
    <name type="scientific">Pseudomonas psychrophila</name>
    <dbReference type="NCBI Taxonomy" id="122355"/>
    <lineage>
        <taxon>Bacteria</taxon>
        <taxon>Pseudomonadati</taxon>
        <taxon>Pseudomonadota</taxon>
        <taxon>Gammaproteobacteria</taxon>
        <taxon>Pseudomonadales</taxon>
        <taxon>Pseudomonadaceae</taxon>
        <taxon>Pseudomonas</taxon>
    </lineage>
</organism>
<gene>
    <name evidence="2" type="ORF">SAMN04490201_1340</name>
</gene>
<feature type="chain" id="PRO_5047546827" description="Lipoprotein" evidence="1">
    <location>
        <begin position="19"/>
        <end position="610"/>
    </location>
</feature>
<proteinExistence type="predicted"/>
<keyword evidence="3" id="KW-1185">Reference proteome</keyword>
<sequence length="610" mass="67594">MYLRFPLACFGFSMTLLAIGGCSPDDEHQQASLEERSAAFEQSLDTIKDQQLKDAIADLGGSLLLLERARLKLQDKPVETEYGTDDLALLKHYPSSQALSDTYINGLFVLRKNTSSDYLTDLEPVFPFPLNSASEFPFPHALEWQSVTLSNKQVVPFAPEWSETDPGIQLSPSSANLSNPDDLTVTYPYIDGIEVENTQQPQPLILHGKVEVIAPGKVVNFNLDAKDMGKTRTDGTISVTLLALGQNYAEVDIVNSAPLAEQVRDTPLNPLIIQARDHSGQFLSRSGSINENPEQLAFYQQQLAEMLKQTAWSDAFEQQLDNEQKAFDQKHPHHYSKVYFNGTVKHVDINVLDFSTADLTRKSLDLPVLKLDKAVVGKDIQPLPISVVVYDDQAANYLKNATLDPEQLEKSVVISQSVDDASAATLEFSHPATFNDEMLGALPQRSDAPVTFFAEDEKGNRSEPLELPTEAFDVDPEAGVITYDLNLFPETPAYAVGSIPLFIADIDKQVLEVTHLPKGLELKGNTLIVDQKVFPAEAWRFYAKDGTGNYLKEVIAVRHSDEPDGPPAFDVHYFYGQPTQLESYARTALNPVEYGFEVKLDKAPQASMPQ</sequence>
<evidence type="ECO:0008006" key="4">
    <source>
        <dbReference type="Google" id="ProtNLM"/>
    </source>
</evidence>
<protein>
    <recommendedName>
        <fullName evidence="4">Lipoprotein</fullName>
    </recommendedName>
</protein>
<dbReference type="RefSeq" id="WP_048351192.1">
    <property type="nucleotide sequence ID" value="NZ_CP049044.1"/>
</dbReference>
<evidence type="ECO:0000256" key="1">
    <source>
        <dbReference type="SAM" id="SignalP"/>
    </source>
</evidence>
<evidence type="ECO:0000313" key="3">
    <source>
        <dbReference type="Proteomes" id="UP000182058"/>
    </source>
</evidence>
<accession>A0ABY0VL42</accession>
<reference evidence="2 3" key="1">
    <citation type="submission" date="2016-10" db="EMBL/GenBank/DDBJ databases">
        <authorList>
            <person name="Varghese N."/>
            <person name="Submissions S."/>
        </authorList>
    </citation>
    <scope>NUCLEOTIDE SEQUENCE [LARGE SCALE GENOMIC DNA]</scope>
    <source>
        <strain evidence="2 3">BS3667</strain>
    </source>
</reference>
<dbReference type="GeneID" id="96619026"/>
<evidence type="ECO:0000313" key="2">
    <source>
        <dbReference type="EMBL" id="SDU38307.1"/>
    </source>
</evidence>
<dbReference type="PROSITE" id="PS51257">
    <property type="entry name" value="PROKAR_LIPOPROTEIN"/>
    <property type="match status" value="1"/>
</dbReference>